<protein>
    <recommendedName>
        <fullName evidence="8">Peptidase A2 domain-containing protein</fullName>
    </recommendedName>
</protein>
<dbReference type="Gene3D" id="3.10.10.10">
    <property type="entry name" value="HIV Type 1 Reverse Transcriptase, subunit A, domain 1"/>
    <property type="match status" value="1"/>
</dbReference>
<dbReference type="EMBL" id="NCKW01007215">
    <property type="protein sequence ID" value="POM70240.1"/>
    <property type="molecule type" value="Genomic_DNA"/>
</dbReference>
<keyword evidence="4" id="KW-0378">Hydrolase</keyword>
<reference evidence="6 7" key="1">
    <citation type="journal article" date="2017" name="Genome Biol. Evol.">
        <title>Phytophthora megakarya and P. palmivora, closely related causal agents of cacao black pod rot, underwent increases in genome sizes and gene numbers by different mechanisms.</title>
        <authorList>
            <person name="Ali S.S."/>
            <person name="Shao J."/>
            <person name="Lary D.J."/>
            <person name="Kronmiller B."/>
            <person name="Shen D."/>
            <person name="Strem M.D."/>
            <person name="Amoako-Attah I."/>
            <person name="Akrofi A.Y."/>
            <person name="Begoude B.A."/>
            <person name="Ten Hoopen G.M."/>
            <person name="Coulibaly K."/>
            <person name="Kebe B.I."/>
            <person name="Melnick R.L."/>
            <person name="Guiltinan M.J."/>
            <person name="Tyler B.M."/>
            <person name="Meinhardt L.W."/>
            <person name="Bailey B.A."/>
        </authorList>
    </citation>
    <scope>NUCLEOTIDE SEQUENCE [LARGE SCALE GENOMIC DNA]</scope>
    <source>
        <strain evidence="7">sbr112.9</strain>
    </source>
</reference>
<dbReference type="PROSITE" id="PS00141">
    <property type="entry name" value="ASP_PROTEASE"/>
    <property type="match status" value="1"/>
</dbReference>
<gene>
    <name evidence="6" type="ORF">PHPALM_13348</name>
</gene>
<dbReference type="PANTHER" id="PTHR37984:SF5">
    <property type="entry name" value="PROTEIN NYNRIN-LIKE"/>
    <property type="match status" value="1"/>
</dbReference>
<dbReference type="InterPro" id="IPR001969">
    <property type="entry name" value="Aspartic_peptidase_AS"/>
</dbReference>
<dbReference type="AlphaFoldDB" id="A0A2P4XXE3"/>
<evidence type="ECO:0000256" key="5">
    <source>
        <dbReference type="SAM" id="MobiDB-lite"/>
    </source>
</evidence>
<dbReference type="Gene3D" id="2.40.70.10">
    <property type="entry name" value="Acid Proteases"/>
    <property type="match status" value="1"/>
</dbReference>
<evidence type="ECO:0000256" key="3">
    <source>
        <dbReference type="ARBA" id="ARBA00022722"/>
    </source>
</evidence>
<evidence type="ECO:0000313" key="6">
    <source>
        <dbReference type="EMBL" id="POM70240.1"/>
    </source>
</evidence>
<evidence type="ECO:0000256" key="4">
    <source>
        <dbReference type="ARBA" id="ARBA00022759"/>
    </source>
</evidence>
<keyword evidence="4" id="KW-0255">Endonuclease</keyword>
<keyword evidence="7" id="KW-1185">Reference proteome</keyword>
<comment type="caution">
    <text evidence="6">The sequence shown here is derived from an EMBL/GenBank/DDBJ whole genome shotgun (WGS) entry which is preliminary data.</text>
</comment>
<keyword evidence="1" id="KW-0808">Transferase</keyword>
<dbReference type="GO" id="GO:0004190">
    <property type="term" value="F:aspartic-type endopeptidase activity"/>
    <property type="evidence" value="ECO:0007669"/>
    <property type="project" value="InterPro"/>
</dbReference>
<dbReference type="InterPro" id="IPR021109">
    <property type="entry name" value="Peptidase_aspartic_dom_sf"/>
</dbReference>
<evidence type="ECO:0000313" key="7">
    <source>
        <dbReference type="Proteomes" id="UP000237271"/>
    </source>
</evidence>
<dbReference type="Proteomes" id="UP000237271">
    <property type="component" value="Unassembled WGS sequence"/>
</dbReference>
<dbReference type="PANTHER" id="PTHR37984">
    <property type="entry name" value="PROTEIN CBG26694"/>
    <property type="match status" value="1"/>
</dbReference>
<dbReference type="InterPro" id="IPR050951">
    <property type="entry name" value="Retrovirus_Pol_polyprotein"/>
</dbReference>
<sequence length="485" mass="53909">MDLLPGESRGYWKHYAPGKWFRQAKITGKINNERGILLLDTGAEVSIVDTAFARKVGCYIDTSQIQDCVGIGESMDFMVPAGIRLDLAYGSISVPDEVRIQLSGRRQLYSDKARLVTVGEHIQIEIGQSVELQLHLRISDHEKFWVTRGDRWVPTVVRGLGKRRYLQITNVSDKAIILQEDVRVGIWLSGDHIPRMPGFVSVGSRRYMEWQNLALEATVEGGSEHNEILRESAEPMVDRPSYPAPRAILKRPEISQIQVKPVLTTADQPSAGIDPQDQTPIQPVGTEVTNQNMDQVKADQKADDLDSVIGGSAERDPPGQLSAPIQEASSENRNNSPDPESDPEVHCHEGNDLYAEDVDQEMAILPEINSTTDEVKIEDIQVGDPGIQTTAEIERLRQTIWRYRHLLIGKGNALPPAARGVVCDIDVGDARPIAQRVRKIAPRLREKLSDLIKGLLSAKMISYSRSPWASPIVVIVKKNGVDIRL</sequence>
<dbReference type="GO" id="GO:0016779">
    <property type="term" value="F:nucleotidyltransferase activity"/>
    <property type="evidence" value="ECO:0007669"/>
    <property type="project" value="UniProtKB-KW"/>
</dbReference>
<evidence type="ECO:0008006" key="8">
    <source>
        <dbReference type="Google" id="ProtNLM"/>
    </source>
</evidence>
<feature type="region of interest" description="Disordered" evidence="5">
    <location>
        <begin position="307"/>
        <end position="348"/>
    </location>
</feature>
<name>A0A2P4XXE3_9STRA</name>
<dbReference type="InterPro" id="IPR043502">
    <property type="entry name" value="DNA/RNA_pol_sf"/>
</dbReference>
<dbReference type="SUPFAM" id="SSF50630">
    <property type="entry name" value="Acid proteases"/>
    <property type="match status" value="1"/>
</dbReference>
<dbReference type="SUPFAM" id="SSF56672">
    <property type="entry name" value="DNA/RNA polymerases"/>
    <property type="match status" value="1"/>
</dbReference>
<dbReference type="GO" id="GO:0004519">
    <property type="term" value="F:endonuclease activity"/>
    <property type="evidence" value="ECO:0007669"/>
    <property type="project" value="UniProtKB-KW"/>
</dbReference>
<keyword evidence="3" id="KW-0540">Nuclease</keyword>
<feature type="compositionally biased region" description="Polar residues" evidence="5">
    <location>
        <begin position="327"/>
        <end position="338"/>
    </location>
</feature>
<dbReference type="GO" id="GO:0006508">
    <property type="term" value="P:proteolysis"/>
    <property type="evidence" value="ECO:0007669"/>
    <property type="project" value="InterPro"/>
</dbReference>
<proteinExistence type="predicted"/>
<evidence type="ECO:0000256" key="1">
    <source>
        <dbReference type="ARBA" id="ARBA00022679"/>
    </source>
</evidence>
<dbReference type="OrthoDB" id="127332at2759"/>
<organism evidence="6 7">
    <name type="scientific">Phytophthora palmivora</name>
    <dbReference type="NCBI Taxonomy" id="4796"/>
    <lineage>
        <taxon>Eukaryota</taxon>
        <taxon>Sar</taxon>
        <taxon>Stramenopiles</taxon>
        <taxon>Oomycota</taxon>
        <taxon>Peronosporomycetes</taxon>
        <taxon>Peronosporales</taxon>
        <taxon>Peronosporaceae</taxon>
        <taxon>Phytophthora</taxon>
    </lineage>
</organism>
<accession>A0A2P4XXE3</accession>
<evidence type="ECO:0000256" key="2">
    <source>
        <dbReference type="ARBA" id="ARBA00022695"/>
    </source>
</evidence>
<keyword evidence="2" id="KW-0548">Nucleotidyltransferase</keyword>